<feature type="signal peptide" evidence="1">
    <location>
        <begin position="1"/>
        <end position="22"/>
    </location>
</feature>
<organism evidence="2">
    <name type="scientific">Ixodes scapularis</name>
    <name type="common">Black-legged tick</name>
    <name type="synonym">Deer tick</name>
    <dbReference type="NCBI Taxonomy" id="6945"/>
    <lineage>
        <taxon>Eukaryota</taxon>
        <taxon>Metazoa</taxon>
        <taxon>Ecdysozoa</taxon>
        <taxon>Arthropoda</taxon>
        <taxon>Chelicerata</taxon>
        <taxon>Arachnida</taxon>
        <taxon>Acari</taxon>
        <taxon>Parasitiformes</taxon>
        <taxon>Ixodida</taxon>
        <taxon>Ixodoidea</taxon>
        <taxon>Ixodidae</taxon>
        <taxon>Ixodinae</taxon>
        <taxon>Ixodes</taxon>
    </lineage>
</organism>
<feature type="chain" id="PRO_5004241064" evidence="1">
    <location>
        <begin position="23"/>
        <end position="67"/>
    </location>
</feature>
<reference evidence="2" key="2">
    <citation type="journal article" date="2006" name="Insect Biochem. Mol. Biol.">
        <title>An annotated catalog of salivary gland transcripts from Ixodes scapularis ticks.</title>
        <authorList>
            <person name="Ribeiro J.M."/>
            <person name="Alarcon-Chaidez F."/>
            <person name="Francischetti I.M."/>
            <person name="Mans B.J."/>
            <person name="Mather T.N."/>
            <person name="Valenzuela J.G."/>
            <person name="Wikel S.K."/>
        </authorList>
    </citation>
    <scope>NUCLEOTIDE SEQUENCE</scope>
    <source>
        <strain evidence="2">IS-18-24-clu413</strain>
        <tissue evidence="2">Salivary glands</tissue>
    </source>
</reference>
<protein>
    <submittedName>
        <fullName evidence="2">Putative secreted salivary protein</fullName>
    </submittedName>
</protein>
<reference evidence="2" key="1">
    <citation type="submission" date="2005-05" db="EMBL/GenBank/DDBJ databases">
        <authorList>
            <person name="Tseng H.-P."/>
            <person name="Hseu T.-H."/>
            <person name="Buhler D.R."/>
            <person name="Wang W.-D."/>
            <person name="Tsai H.-L."/>
            <person name="Hu C.-H."/>
        </authorList>
    </citation>
    <scope>NUCLEOTIDE SEQUENCE</scope>
    <source>
        <strain evidence="2">IS-18-24-clu413</strain>
        <tissue evidence="2">Salivary glands</tissue>
    </source>
</reference>
<evidence type="ECO:0000256" key="1">
    <source>
        <dbReference type="SAM" id="SignalP"/>
    </source>
</evidence>
<accession>Q4PN82</accession>
<keyword evidence="1" id="KW-0732">Signal</keyword>
<dbReference type="AlphaFoldDB" id="Q4PN82"/>
<evidence type="ECO:0000313" key="2">
    <source>
        <dbReference type="EMBL" id="AAY66528.1"/>
    </source>
</evidence>
<name>Q4PN82_IXOSC</name>
<sequence>MRVLAIVIASVLLLQSFDHVACSRRDKGNAKRPACTKTPCTNDGECKEPPCSKCKNGPWGSNTCWYY</sequence>
<proteinExistence type="evidence at transcript level"/>
<dbReference type="EMBL" id="DQ065891">
    <property type="protein sequence ID" value="AAY66528.1"/>
    <property type="molecule type" value="mRNA"/>
</dbReference>